<sequence length="110" mass="11979">MLGRRRFGRHGQEGAPVVAVWGMRFRGFSPTGPRATSVSAPRRGDVRARTAHAARTHRHGNAPFTGPLPAAHSFSGIRFSGAAHRSSTCVVSCSDTHRRARPAERHHPRP</sequence>
<proteinExistence type="predicted"/>
<evidence type="ECO:0000313" key="2">
    <source>
        <dbReference type="EMBL" id="EFE70365.2"/>
    </source>
</evidence>
<protein>
    <submittedName>
        <fullName evidence="2">Predicted protein</fullName>
    </submittedName>
</protein>
<gene>
    <name evidence="2" type="ORF">SSFG_05608</name>
</gene>
<accession>D5ZQ42</accession>
<reference evidence="3" key="1">
    <citation type="submission" date="2008-12" db="EMBL/GenBank/DDBJ databases">
        <title>Annotation of Streptomyces ghanaensis ATCC 14672.</title>
        <authorList>
            <consortium name="The Broad Institute Genome Sequencing Platform"/>
            <consortium name="Broad Institute Microbial Sequencing Center"/>
            <person name="Fischbach M."/>
            <person name="Ward D."/>
            <person name="Young S."/>
            <person name="Kodira C.D."/>
            <person name="Zeng Q."/>
            <person name="Koehrsen M."/>
            <person name="Godfrey P."/>
            <person name="Alvarado L."/>
            <person name="Berlin A.M."/>
            <person name="Borenstein D."/>
            <person name="Chen Z."/>
            <person name="Engels R."/>
            <person name="Freedman E."/>
            <person name="Gellesch M."/>
            <person name="Goldberg J."/>
            <person name="Griggs A."/>
            <person name="Gujja S."/>
            <person name="Heiman D.I."/>
            <person name="Hepburn T.A."/>
            <person name="Howarth C."/>
            <person name="Jen D."/>
            <person name="Larson L."/>
            <person name="Lewis B."/>
            <person name="Mehta T."/>
            <person name="Park D."/>
            <person name="Pearson M."/>
            <person name="Roberts A."/>
            <person name="Saif S."/>
            <person name="Shea T.D."/>
            <person name="Shenoy N."/>
            <person name="Sisk P."/>
            <person name="Stolte C."/>
            <person name="Sykes S.N."/>
            <person name="Walk T."/>
            <person name="White J."/>
            <person name="Yandava C."/>
            <person name="Straight P."/>
            <person name="Clardy J."/>
            <person name="Hung D."/>
            <person name="Kolter R."/>
            <person name="Mekalanos J."/>
            <person name="Walker S."/>
            <person name="Walsh C.T."/>
            <person name="Wieland B.L.C."/>
            <person name="Ilzarbe M."/>
            <person name="Galagan J."/>
            <person name="Nusbaum C."/>
            <person name="Birren B."/>
        </authorList>
    </citation>
    <scope>NUCLEOTIDE SEQUENCE [LARGE SCALE GENOMIC DNA]</scope>
    <source>
        <strain evidence="3">ATCC 14672 / DSM 40746 / JCM 4963 / KCTC 9882 / NRRL B-12104 / FH 1290</strain>
    </source>
</reference>
<feature type="compositionally biased region" description="Basic and acidic residues" evidence="1">
    <location>
        <begin position="95"/>
        <end position="110"/>
    </location>
</feature>
<dbReference type="EMBL" id="DS999641">
    <property type="protein sequence ID" value="EFE70365.2"/>
    <property type="molecule type" value="Genomic_DNA"/>
</dbReference>
<feature type="region of interest" description="Disordered" evidence="1">
    <location>
        <begin position="29"/>
        <end position="67"/>
    </location>
</feature>
<evidence type="ECO:0000313" key="3">
    <source>
        <dbReference type="Proteomes" id="UP000003824"/>
    </source>
</evidence>
<name>D5ZQ42_STRV1</name>
<feature type="region of interest" description="Disordered" evidence="1">
    <location>
        <begin position="88"/>
        <end position="110"/>
    </location>
</feature>
<organism evidence="2 3">
    <name type="scientific">Streptomyces viridosporus (strain ATCC 14672 / DSM 40746 / JCM 4963 / KCTC 9882 / NRRL B-12104 / FH 1290)</name>
    <name type="common">Streptomyces ghanaensis</name>
    <dbReference type="NCBI Taxonomy" id="566461"/>
    <lineage>
        <taxon>Bacteria</taxon>
        <taxon>Bacillati</taxon>
        <taxon>Actinomycetota</taxon>
        <taxon>Actinomycetes</taxon>
        <taxon>Kitasatosporales</taxon>
        <taxon>Streptomycetaceae</taxon>
        <taxon>Streptomyces</taxon>
    </lineage>
</organism>
<evidence type="ECO:0000256" key="1">
    <source>
        <dbReference type="SAM" id="MobiDB-lite"/>
    </source>
</evidence>
<feature type="compositionally biased region" description="Basic residues" evidence="1">
    <location>
        <begin position="49"/>
        <end position="60"/>
    </location>
</feature>
<dbReference type="Proteomes" id="UP000003824">
    <property type="component" value="Unassembled WGS sequence"/>
</dbReference>
<dbReference type="AlphaFoldDB" id="D5ZQ42"/>